<organism evidence="1 2">
    <name type="scientific">Solanum tuberosum</name>
    <name type="common">Potato</name>
    <dbReference type="NCBI Taxonomy" id="4113"/>
    <lineage>
        <taxon>Eukaryota</taxon>
        <taxon>Viridiplantae</taxon>
        <taxon>Streptophyta</taxon>
        <taxon>Embryophyta</taxon>
        <taxon>Tracheophyta</taxon>
        <taxon>Spermatophyta</taxon>
        <taxon>Magnoliopsida</taxon>
        <taxon>eudicotyledons</taxon>
        <taxon>Gunneridae</taxon>
        <taxon>Pentapetalae</taxon>
        <taxon>asterids</taxon>
        <taxon>lamiids</taxon>
        <taxon>Solanales</taxon>
        <taxon>Solanaceae</taxon>
        <taxon>Solanoideae</taxon>
        <taxon>Solaneae</taxon>
        <taxon>Solanum</taxon>
    </lineage>
</organism>
<dbReference type="Proteomes" id="UP000011115">
    <property type="component" value="Unassembled WGS sequence"/>
</dbReference>
<proteinExistence type="predicted"/>
<dbReference type="STRING" id="4113.M1DIB7"/>
<evidence type="ECO:0000313" key="2">
    <source>
        <dbReference type="Proteomes" id="UP000011115"/>
    </source>
</evidence>
<keyword evidence="2" id="KW-1185">Reference proteome</keyword>
<dbReference type="InParanoid" id="M1DIB7"/>
<evidence type="ECO:0000313" key="1">
    <source>
        <dbReference type="EnsemblPlants" id="PGSC0003DMT400089515"/>
    </source>
</evidence>
<dbReference type="EnsemblPlants" id="PGSC0003DMT400089515">
    <property type="protein sequence ID" value="PGSC0003DMT400089515"/>
    <property type="gene ID" value="PGSC0003DMG400039086"/>
</dbReference>
<accession>M1DIB7</accession>
<dbReference type="HOGENOM" id="CLU_2241427_0_0_1"/>
<dbReference type="Gramene" id="PGSC0003DMT400089515">
    <property type="protein sequence ID" value="PGSC0003DMT400089515"/>
    <property type="gene ID" value="PGSC0003DMG400039086"/>
</dbReference>
<name>M1DIB7_SOLTU</name>
<sequence>MTRTTIDKHEPSFNARFFEEIGADGVLSADPLLENLALFAGYRTVEWGLGVAGMKEDDKLDQAELLIEYLSFTLSCMFNTFQLLTHTCATSSRDVGLGSQLPGHR</sequence>
<reference evidence="1" key="2">
    <citation type="submission" date="2015-06" db="UniProtKB">
        <authorList>
            <consortium name="EnsemblPlants"/>
        </authorList>
    </citation>
    <scope>IDENTIFICATION</scope>
    <source>
        <strain evidence="1">DM1-3 516 R44</strain>
    </source>
</reference>
<dbReference type="PaxDb" id="4113-PGSC0003DMT400089515"/>
<dbReference type="AlphaFoldDB" id="M1DIB7"/>
<reference evidence="2" key="1">
    <citation type="journal article" date="2011" name="Nature">
        <title>Genome sequence and analysis of the tuber crop potato.</title>
        <authorList>
            <consortium name="The Potato Genome Sequencing Consortium"/>
        </authorList>
    </citation>
    <scope>NUCLEOTIDE SEQUENCE [LARGE SCALE GENOMIC DNA]</scope>
    <source>
        <strain evidence="2">cv. DM1-3 516 R44</strain>
    </source>
</reference>
<protein>
    <submittedName>
        <fullName evidence="1">tRNA-dihydrouridine synthase</fullName>
    </submittedName>
</protein>